<dbReference type="EMBL" id="GBRH01247835">
    <property type="protein sequence ID" value="JAD50060.1"/>
    <property type="molecule type" value="Transcribed_RNA"/>
</dbReference>
<protein>
    <submittedName>
        <fullName evidence="1">Uncharacterized protein</fullName>
    </submittedName>
</protein>
<evidence type="ECO:0000313" key="1">
    <source>
        <dbReference type="EMBL" id="JAD50060.1"/>
    </source>
</evidence>
<organism evidence="1">
    <name type="scientific">Arundo donax</name>
    <name type="common">Giant reed</name>
    <name type="synonym">Donax arundinaceus</name>
    <dbReference type="NCBI Taxonomy" id="35708"/>
    <lineage>
        <taxon>Eukaryota</taxon>
        <taxon>Viridiplantae</taxon>
        <taxon>Streptophyta</taxon>
        <taxon>Embryophyta</taxon>
        <taxon>Tracheophyta</taxon>
        <taxon>Spermatophyta</taxon>
        <taxon>Magnoliopsida</taxon>
        <taxon>Liliopsida</taxon>
        <taxon>Poales</taxon>
        <taxon>Poaceae</taxon>
        <taxon>PACMAD clade</taxon>
        <taxon>Arundinoideae</taxon>
        <taxon>Arundineae</taxon>
        <taxon>Arundo</taxon>
    </lineage>
</organism>
<dbReference type="AlphaFoldDB" id="A0A0A9AMB2"/>
<accession>A0A0A9AMB2</accession>
<reference evidence="1" key="2">
    <citation type="journal article" date="2015" name="Data Brief">
        <title>Shoot transcriptome of the giant reed, Arundo donax.</title>
        <authorList>
            <person name="Barrero R.A."/>
            <person name="Guerrero F.D."/>
            <person name="Moolhuijzen P."/>
            <person name="Goolsby J.A."/>
            <person name="Tidwell J."/>
            <person name="Bellgard S.E."/>
            <person name="Bellgard M.I."/>
        </authorList>
    </citation>
    <scope>NUCLEOTIDE SEQUENCE</scope>
    <source>
        <tissue evidence="1">Shoot tissue taken approximately 20 cm above the soil surface</tissue>
    </source>
</reference>
<name>A0A0A9AMB2_ARUDO</name>
<reference evidence="1" key="1">
    <citation type="submission" date="2014-09" db="EMBL/GenBank/DDBJ databases">
        <authorList>
            <person name="Magalhaes I.L.F."/>
            <person name="Oliveira U."/>
            <person name="Santos F.R."/>
            <person name="Vidigal T.H.D.A."/>
            <person name="Brescovit A.D."/>
            <person name="Santos A.J."/>
        </authorList>
    </citation>
    <scope>NUCLEOTIDE SEQUENCE</scope>
    <source>
        <tissue evidence="1">Shoot tissue taken approximately 20 cm above the soil surface</tissue>
    </source>
</reference>
<proteinExistence type="predicted"/>
<sequence>MQYYCYINITTCCIFRNHVAD</sequence>